<reference evidence="2 3" key="1">
    <citation type="submission" date="2016-07" db="EMBL/GenBank/DDBJ databases">
        <title>Pervasive Adenine N6-methylation of Active Genes in Fungi.</title>
        <authorList>
            <consortium name="DOE Joint Genome Institute"/>
            <person name="Mondo S.J."/>
            <person name="Dannebaum R.O."/>
            <person name="Kuo R.C."/>
            <person name="Labutti K."/>
            <person name="Haridas S."/>
            <person name="Kuo A."/>
            <person name="Salamov A."/>
            <person name="Ahrendt S.R."/>
            <person name="Lipzen A."/>
            <person name="Sullivan W."/>
            <person name="Andreopoulos W.B."/>
            <person name="Clum A."/>
            <person name="Lindquist E."/>
            <person name="Daum C."/>
            <person name="Ramamoorthy G.K."/>
            <person name="Gryganskyi A."/>
            <person name="Culley D."/>
            <person name="Magnuson J.K."/>
            <person name="James T.Y."/>
            <person name="O'Malley M.A."/>
            <person name="Stajich J.E."/>
            <person name="Spatafora J.W."/>
            <person name="Visel A."/>
            <person name="Grigoriev I.V."/>
        </authorList>
    </citation>
    <scope>NUCLEOTIDE SEQUENCE [LARGE SCALE GENOMIC DNA]</scope>
    <source>
        <strain evidence="2 3">JEL800</strain>
    </source>
</reference>
<organism evidence="2 3">
    <name type="scientific">Rhizoclosmatium globosum</name>
    <dbReference type="NCBI Taxonomy" id="329046"/>
    <lineage>
        <taxon>Eukaryota</taxon>
        <taxon>Fungi</taxon>
        <taxon>Fungi incertae sedis</taxon>
        <taxon>Chytridiomycota</taxon>
        <taxon>Chytridiomycota incertae sedis</taxon>
        <taxon>Chytridiomycetes</taxon>
        <taxon>Chytridiales</taxon>
        <taxon>Chytriomycetaceae</taxon>
        <taxon>Rhizoclosmatium</taxon>
    </lineage>
</organism>
<evidence type="ECO:0000313" key="2">
    <source>
        <dbReference type="EMBL" id="ORY43480.1"/>
    </source>
</evidence>
<accession>A0A1Y2C8X3</accession>
<protein>
    <recommendedName>
        <fullName evidence="1">Glycosyltransferase 61 catalytic domain-containing protein</fullName>
    </recommendedName>
</protein>
<sequence length="548" mass="62496">MNRLSLVRRLSLRQALTLATWLTLGLVLVVLAVQLVALLTTNDFKHPSTSPDSTTANLLVKQDIVITSSPSIAKLQVHSPGPSLFLSQNQHFAQRSVRLPIPKKGSKESSQITIPTKNTRRYSHMRCTGDEKSINGRRERICTFENVCYNTAAKEWNYFVRPDSPRKAILYDEQYGERYEFWEKEMYEFPLGFLPLSGFSHGSTDFGFEIKQAQSPAVTDPSNTAILTNLHALFHLAVHDDNLGHLLWEEMGMLWYSMIRMNSYSDDMMPLHMLGPLPDRKLSHKFRNAFMKAITKNAPQDLETYTASLQKPNICFDQLLVGGNQLRFFQNAFFRNIGHEPLFYSLRNRILQSHGIDPSQPPSRHRIVFTNKTETLKMALEGNTLAKNRGIQNLAEAVAHIKKLYPTTQVDVIEWQKLDMAAQLQLMHSTTIFISPCGGVSTLLPFLPEGAHAIIVDYFDRVGDSYYGTRAGTSVSMEAPMWNYIPHVKKLYYQVWGPQDLVSDVEGKKVEDVDWRYEVSTKIDLGSWRGLLKPLLRIWSRRVLVAAF</sequence>
<name>A0A1Y2C8X3_9FUNG</name>
<keyword evidence="3" id="KW-1185">Reference proteome</keyword>
<dbReference type="InterPro" id="IPR049625">
    <property type="entry name" value="Glyco_transf_61_cat"/>
</dbReference>
<evidence type="ECO:0000259" key="1">
    <source>
        <dbReference type="Pfam" id="PF04577"/>
    </source>
</evidence>
<proteinExistence type="predicted"/>
<feature type="domain" description="Glycosyltransferase 61 catalytic" evidence="1">
    <location>
        <begin position="339"/>
        <end position="452"/>
    </location>
</feature>
<dbReference type="OrthoDB" id="529273at2759"/>
<dbReference type="Proteomes" id="UP000193642">
    <property type="component" value="Unassembled WGS sequence"/>
</dbReference>
<dbReference type="GO" id="GO:0016757">
    <property type="term" value="F:glycosyltransferase activity"/>
    <property type="evidence" value="ECO:0007669"/>
    <property type="project" value="InterPro"/>
</dbReference>
<gene>
    <name evidence="2" type="ORF">BCR33DRAFT_262263</name>
</gene>
<dbReference type="AlphaFoldDB" id="A0A1Y2C8X3"/>
<evidence type="ECO:0000313" key="3">
    <source>
        <dbReference type="Proteomes" id="UP000193642"/>
    </source>
</evidence>
<comment type="caution">
    <text evidence="2">The sequence shown here is derived from an EMBL/GenBank/DDBJ whole genome shotgun (WGS) entry which is preliminary data.</text>
</comment>
<dbReference type="Pfam" id="PF04577">
    <property type="entry name" value="Glyco_transf_61"/>
    <property type="match status" value="1"/>
</dbReference>
<dbReference type="EMBL" id="MCGO01000025">
    <property type="protein sequence ID" value="ORY43480.1"/>
    <property type="molecule type" value="Genomic_DNA"/>
</dbReference>